<proteinExistence type="inferred from homology"/>
<dbReference type="InterPro" id="IPR017972">
    <property type="entry name" value="Cyt_P450_CS"/>
</dbReference>
<dbReference type="PANTHER" id="PTHR46696">
    <property type="entry name" value="P450, PUTATIVE (EUROFUNG)-RELATED"/>
    <property type="match status" value="1"/>
</dbReference>
<keyword evidence="2" id="KW-0560">Oxidoreductase</keyword>
<reference evidence="4" key="1">
    <citation type="journal article" date="2019" name="Int. J. Syst. Evol. Microbiol.">
        <title>The Global Catalogue of Microorganisms (GCM) 10K type strain sequencing project: providing services to taxonomists for standard genome sequencing and annotation.</title>
        <authorList>
            <consortium name="The Broad Institute Genomics Platform"/>
            <consortium name="The Broad Institute Genome Sequencing Center for Infectious Disease"/>
            <person name="Wu L."/>
            <person name="Ma J."/>
        </authorList>
    </citation>
    <scope>NUCLEOTIDE SEQUENCE [LARGE SCALE GENOMIC DNA]</scope>
    <source>
        <strain evidence="4">CGMCC 4.7400</strain>
    </source>
</reference>
<dbReference type="PRINTS" id="PR00359">
    <property type="entry name" value="BP450"/>
</dbReference>
<evidence type="ECO:0000313" key="4">
    <source>
        <dbReference type="Proteomes" id="UP001597023"/>
    </source>
</evidence>
<comment type="caution">
    <text evidence="3">The sequence shown here is derived from an EMBL/GenBank/DDBJ whole genome shotgun (WGS) entry which is preliminary data.</text>
</comment>
<dbReference type="InterPro" id="IPR001128">
    <property type="entry name" value="Cyt_P450"/>
</dbReference>
<evidence type="ECO:0000256" key="1">
    <source>
        <dbReference type="ARBA" id="ARBA00010617"/>
    </source>
</evidence>
<evidence type="ECO:0000256" key="2">
    <source>
        <dbReference type="RuleBase" id="RU000461"/>
    </source>
</evidence>
<dbReference type="PANTHER" id="PTHR46696:SF1">
    <property type="entry name" value="CYTOCHROME P450 YJIB-RELATED"/>
    <property type="match status" value="1"/>
</dbReference>
<dbReference type="CDD" id="cd11029">
    <property type="entry name" value="CYP107-like"/>
    <property type="match status" value="1"/>
</dbReference>
<keyword evidence="2" id="KW-0408">Iron</keyword>
<keyword evidence="4" id="KW-1185">Reference proteome</keyword>
<keyword evidence="2" id="KW-0349">Heme</keyword>
<gene>
    <name evidence="3" type="ORF">ACFQZ6_00945</name>
</gene>
<dbReference type="InterPro" id="IPR002397">
    <property type="entry name" value="Cyt_P450_B"/>
</dbReference>
<name>A0ABW2W1D2_9ACTN</name>
<dbReference type="Proteomes" id="UP001597023">
    <property type="component" value="Unassembled WGS sequence"/>
</dbReference>
<keyword evidence="2" id="KW-0503">Monooxygenase</keyword>
<dbReference type="InterPro" id="IPR036396">
    <property type="entry name" value="Cyt_P450_sf"/>
</dbReference>
<sequence>MITYDSPADGAPLVRIGTPAFKAEAHQRYAELRQQGPIHRVRMADGSLGWLVVGYELAREALAHPKLSKDPEPFAEQLRASGRHILLAGSGFGGNMLMADPPEHTRLRRLVSGVFTTQAVEKLAPRMEELAHELIDAFAGQGGTDLVSSYTTPLPITVISELLGVPEQARADLLAWTRHSMGVPSEQQRAGLLALNGYLSALLDAKRRAPADDLLSRLIAVRDEDSGKLSDAELLGTAVILVVAGHETTVNLLGNAMVALLDHPEQARVLRKNPEHIPGAVEEFLRYDPPLEITPTRFATEDFELGGELIKAAETVTVALTSAGRDAPVEPGADPDQLDVLREHARHAAFGHGIHYCIGAPLARLEGSIALRILLSRLPDLAWAEPEQPVTWLPTGITRGPVSLPVTFTPTARPGSIT</sequence>
<organism evidence="3 4">
    <name type="scientific">Streptomyces flavalbus</name>
    <dbReference type="NCBI Taxonomy" id="2665155"/>
    <lineage>
        <taxon>Bacteria</taxon>
        <taxon>Bacillati</taxon>
        <taxon>Actinomycetota</taxon>
        <taxon>Actinomycetes</taxon>
        <taxon>Kitasatosporales</taxon>
        <taxon>Streptomycetaceae</taxon>
        <taxon>Streptomyces</taxon>
    </lineage>
</organism>
<dbReference type="Gene3D" id="1.10.630.10">
    <property type="entry name" value="Cytochrome P450"/>
    <property type="match status" value="1"/>
</dbReference>
<dbReference type="EMBL" id="JBHTEB010000001">
    <property type="protein sequence ID" value="MFD0312819.1"/>
    <property type="molecule type" value="Genomic_DNA"/>
</dbReference>
<comment type="similarity">
    <text evidence="1 2">Belongs to the cytochrome P450 family.</text>
</comment>
<dbReference type="SUPFAM" id="SSF48264">
    <property type="entry name" value="Cytochrome P450"/>
    <property type="match status" value="1"/>
</dbReference>
<dbReference type="Pfam" id="PF00067">
    <property type="entry name" value="p450"/>
    <property type="match status" value="1"/>
</dbReference>
<keyword evidence="2" id="KW-0479">Metal-binding</keyword>
<dbReference type="RefSeq" id="WP_381604402.1">
    <property type="nucleotide sequence ID" value="NZ_JBHTEB010000001.1"/>
</dbReference>
<evidence type="ECO:0000313" key="3">
    <source>
        <dbReference type="EMBL" id="MFD0312819.1"/>
    </source>
</evidence>
<dbReference type="PROSITE" id="PS00086">
    <property type="entry name" value="CYTOCHROME_P450"/>
    <property type="match status" value="1"/>
</dbReference>
<protein>
    <submittedName>
        <fullName evidence="3">Cytochrome P450</fullName>
    </submittedName>
</protein>
<accession>A0ABW2W1D2</accession>